<dbReference type="GO" id="GO:0003677">
    <property type="term" value="F:DNA binding"/>
    <property type="evidence" value="ECO:0007669"/>
    <property type="project" value="UniProtKB-KW"/>
</dbReference>
<dbReference type="Gene3D" id="3.30.40.10">
    <property type="entry name" value="Zinc/RING finger domain, C3HC4 (zinc finger)"/>
    <property type="match status" value="1"/>
</dbReference>
<dbReference type="SMART" id="SM00249">
    <property type="entry name" value="PHD"/>
    <property type="match status" value="2"/>
</dbReference>
<feature type="domain" description="HSR" evidence="7">
    <location>
        <begin position="1"/>
        <end position="110"/>
    </location>
</feature>
<dbReference type="GO" id="GO:0045182">
    <property type="term" value="F:translation regulator activity"/>
    <property type="evidence" value="ECO:0007669"/>
    <property type="project" value="InterPro"/>
</dbReference>
<proteinExistence type="predicted"/>
<dbReference type="PROSITE" id="PS51414">
    <property type="entry name" value="HSR"/>
    <property type="match status" value="1"/>
</dbReference>
<dbReference type="GO" id="GO:0008270">
    <property type="term" value="F:zinc ion binding"/>
    <property type="evidence" value="ECO:0007669"/>
    <property type="project" value="UniProtKB-KW"/>
</dbReference>
<dbReference type="AlphaFoldDB" id="A0AAY4F0E5"/>
<dbReference type="GO" id="GO:0005737">
    <property type="term" value="C:cytoplasm"/>
    <property type="evidence" value="ECO:0007669"/>
    <property type="project" value="InterPro"/>
</dbReference>
<dbReference type="CDD" id="cd15539">
    <property type="entry name" value="PHD1_AIRE"/>
    <property type="match status" value="1"/>
</dbReference>
<dbReference type="InterPro" id="IPR019786">
    <property type="entry name" value="Zinc_finger_PHD-type_CS"/>
</dbReference>
<dbReference type="Pfam" id="PF03172">
    <property type="entry name" value="HSR"/>
    <property type="match status" value="1"/>
</dbReference>
<reference evidence="8" key="3">
    <citation type="submission" date="2025-09" db="UniProtKB">
        <authorList>
            <consortium name="Ensembl"/>
        </authorList>
    </citation>
    <scope>IDENTIFICATION</scope>
</reference>
<evidence type="ECO:0000313" key="9">
    <source>
        <dbReference type="Proteomes" id="UP000694580"/>
    </source>
</evidence>
<dbReference type="SUPFAM" id="SSF57903">
    <property type="entry name" value="FYVE/PHD zinc finger"/>
    <property type="match status" value="1"/>
</dbReference>
<evidence type="ECO:0000313" key="8">
    <source>
        <dbReference type="Ensembl" id="ENSDCDP00010063051.1"/>
    </source>
</evidence>
<evidence type="ECO:0000259" key="7">
    <source>
        <dbReference type="PROSITE" id="PS51414"/>
    </source>
</evidence>
<keyword evidence="4" id="KW-0238">DNA-binding</keyword>
<organism evidence="8 9">
    <name type="scientific">Denticeps clupeoides</name>
    <name type="common">denticle herring</name>
    <dbReference type="NCBI Taxonomy" id="299321"/>
    <lineage>
        <taxon>Eukaryota</taxon>
        <taxon>Metazoa</taxon>
        <taxon>Chordata</taxon>
        <taxon>Craniata</taxon>
        <taxon>Vertebrata</taxon>
        <taxon>Euteleostomi</taxon>
        <taxon>Actinopterygii</taxon>
        <taxon>Neopterygii</taxon>
        <taxon>Teleostei</taxon>
        <taxon>Clupei</taxon>
        <taxon>Clupeiformes</taxon>
        <taxon>Denticipitoidei</taxon>
        <taxon>Denticipitidae</taxon>
        <taxon>Denticeps</taxon>
    </lineage>
</organism>
<evidence type="ECO:0000256" key="5">
    <source>
        <dbReference type="PROSITE-ProRule" id="PRU00146"/>
    </source>
</evidence>
<keyword evidence="2 5" id="KW-0863">Zinc-finger</keyword>
<dbReference type="Ensembl" id="ENSDCDT00010073856.1">
    <property type="protein sequence ID" value="ENSDCDP00010063051.1"/>
    <property type="gene ID" value="ENSDCDG00010034458.1"/>
</dbReference>
<dbReference type="PROSITE" id="PS50016">
    <property type="entry name" value="ZF_PHD_2"/>
    <property type="match status" value="1"/>
</dbReference>
<reference evidence="8" key="2">
    <citation type="submission" date="2025-08" db="UniProtKB">
        <authorList>
            <consortium name="Ensembl"/>
        </authorList>
    </citation>
    <scope>IDENTIFICATION</scope>
</reference>
<dbReference type="InterPro" id="IPR013083">
    <property type="entry name" value="Znf_RING/FYVE/PHD"/>
</dbReference>
<evidence type="ECO:0000259" key="6">
    <source>
        <dbReference type="PROSITE" id="PS50016"/>
    </source>
</evidence>
<dbReference type="Pfam" id="PF00628">
    <property type="entry name" value="PHD"/>
    <property type="match status" value="1"/>
</dbReference>
<dbReference type="InterPro" id="IPR008087">
    <property type="entry name" value="AIRE"/>
</dbReference>
<evidence type="ECO:0000256" key="4">
    <source>
        <dbReference type="ARBA" id="ARBA00023125"/>
    </source>
</evidence>
<accession>A0AAY4F0E5</accession>
<dbReference type="GO" id="GO:0000981">
    <property type="term" value="F:DNA-binding transcription factor activity, RNA polymerase II-specific"/>
    <property type="evidence" value="ECO:0007669"/>
    <property type="project" value="TreeGrafter"/>
</dbReference>
<evidence type="ECO:0008006" key="10">
    <source>
        <dbReference type="Google" id="ProtNLM"/>
    </source>
</evidence>
<dbReference type="GO" id="GO:0006959">
    <property type="term" value="P:humoral immune response"/>
    <property type="evidence" value="ECO:0007669"/>
    <property type="project" value="InterPro"/>
</dbReference>
<dbReference type="InterPro" id="IPR043563">
    <property type="entry name" value="Sp110/Sp140/Sp140L-like"/>
</dbReference>
<reference evidence="8 9" key="1">
    <citation type="submission" date="2020-06" db="EMBL/GenBank/DDBJ databases">
        <authorList>
            <consortium name="Wellcome Sanger Institute Data Sharing"/>
        </authorList>
    </citation>
    <scope>NUCLEOTIDE SEQUENCE [LARGE SCALE GENOMIC DNA]</scope>
</reference>
<keyword evidence="3" id="KW-0862">Zinc</keyword>
<name>A0AAY4F0E5_9TELE</name>
<dbReference type="PANTHER" id="PTHR46386:SF11">
    <property type="entry name" value="AUTOIMMUNE REGULATOR"/>
    <property type="match status" value="1"/>
</dbReference>
<dbReference type="InterPro" id="IPR004865">
    <property type="entry name" value="HSR_dom"/>
</dbReference>
<dbReference type="Proteomes" id="UP000694580">
    <property type="component" value="Chromosome 14"/>
</dbReference>
<dbReference type="InterPro" id="IPR019787">
    <property type="entry name" value="Znf_PHD-finger"/>
</dbReference>
<sequence>MSRYEAFGEPDLKSQLSMSRTEIAMAIHDSFPLIYGLADHNVIPEKLFKEILEKEQRDGIHKAIYSLLSWILEQDVTIIQTFWRNLSKQYNLESYPKLRKLLTHGGSCAFMIAFCHPVIFERMQKIKIPCVQCHGLHCMSIIMLLIPKAEAISVGGTFHDVATQRQRYGIGPKLLFVVQMMYQMQSNDDECAMCKDGGDLLCCDGCPKSFHLSCLVPPLTSIPSGSWCCQSCNGQKSSTSSQVSASSSSNVDFSFTSLSSVMETTNGHMGSVAGVNKSCGICHHGRGDIIICSHCHNSYHYQYSAGIILLKLAFYPVSVPVFPIPDQFCLIITLLSAPFSVCPCLIF</sequence>
<dbReference type="GeneTree" id="ENSGT00940000161104"/>
<dbReference type="GO" id="GO:0005634">
    <property type="term" value="C:nucleus"/>
    <property type="evidence" value="ECO:0007669"/>
    <property type="project" value="InterPro"/>
</dbReference>
<evidence type="ECO:0000256" key="2">
    <source>
        <dbReference type="ARBA" id="ARBA00022771"/>
    </source>
</evidence>
<feature type="domain" description="PHD-type" evidence="6">
    <location>
        <begin position="188"/>
        <end position="235"/>
    </location>
</feature>
<keyword evidence="1" id="KW-0479">Metal-binding</keyword>
<protein>
    <recommendedName>
        <fullName evidence="10">Autoimmune regulator</fullName>
    </recommendedName>
</protein>
<dbReference type="InterPro" id="IPR011011">
    <property type="entry name" value="Znf_FYVE_PHD"/>
</dbReference>
<gene>
    <name evidence="8" type="primary">AIRE</name>
</gene>
<evidence type="ECO:0000256" key="1">
    <source>
        <dbReference type="ARBA" id="ARBA00022723"/>
    </source>
</evidence>
<dbReference type="PANTHER" id="PTHR46386">
    <property type="entry name" value="NUCLEAR BODY PROTEIN SP140"/>
    <property type="match status" value="1"/>
</dbReference>
<dbReference type="PROSITE" id="PS01359">
    <property type="entry name" value="ZF_PHD_1"/>
    <property type="match status" value="1"/>
</dbReference>
<evidence type="ECO:0000256" key="3">
    <source>
        <dbReference type="ARBA" id="ARBA00022833"/>
    </source>
</evidence>
<keyword evidence="9" id="KW-1185">Reference proteome</keyword>
<dbReference type="InterPro" id="IPR001965">
    <property type="entry name" value="Znf_PHD"/>
</dbReference>
<dbReference type="PRINTS" id="PR01711">
    <property type="entry name" value="AIREGULATOR"/>
</dbReference>